<organism evidence="2">
    <name type="scientific">marine metagenome</name>
    <dbReference type="NCBI Taxonomy" id="408172"/>
    <lineage>
        <taxon>unclassified sequences</taxon>
        <taxon>metagenomes</taxon>
        <taxon>ecological metagenomes</taxon>
    </lineage>
</organism>
<accession>A0A382U9G6</accession>
<dbReference type="Pfam" id="PF04018">
    <property type="entry name" value="VCA0040-like"/>
    <property type="match status" value="1"/>
</dbReference>
<evidence type="ECO:0008006" key="3">
    <source>
        <dbReference type="Google" id="ProtNLM"/>
    </source>
</evidence>
<keyword evidence="1" id="KW-1133">Transmembrane helix</keyword>
<feature type="transmembrane region" description="Helical" evidence="1">
    <location>
        <begin position="29"/>
        <end position="56"/>
    </location>
</feature>
<keyword evidence="1" id="KW-0812">Transmembrane</keyword>
<proteinExistence type="predicted"/>
<dbReference type="PANTHER" id="PTHR37308">
    <property type="entry name" value="INTEGRAL MEMBRANE PROTEIN"/>
    <property type="match status" value="1"/>
</dbReference>
<name>A0A382U9G6_9ZZZZ</name>
<keyword evidence="1" id="KW-0472">Membrane</keyword>
<protein>
    <recommendedName>
        <fullName evidence="3">DUF368 domain-containing protein</fullName>
    </recommendedName>
</protein>
<dbReference type="PANTHER" id="PTHR37308:SF1">
    <property type="entry name" value="POLYPRENYL-PHOSPHATE TRANSPORTER"/>
    <property type="match status" value="1"/>
</dbReference>
<reference evidence="2" key="1">
    <citation type="submission" date="2018-05" db="EMBL/GenBank/DDBJ databases">
        <authorList>
            <person name="Lanie J.A."/>
            <person name="Ng W.-L."/>
            <person name="Kazmierczak K.M."/>
            <person name="Andrzejewski T.M."/>
            <person name="Davidsen T.M."/>
            <person name="Wayne K.J."/>
            <person name="Tettelin H."/>
            <person name="Glass J.I."/>
            <person name="Rusch D."/>
            <person name="Podicherti R."/>
            <person name="Tsui H.-C.T."/>
            <person name="Winkler M.E."/>
        </authorList>
    </citation>
    <scope>NUCLEOTIDE SEQUENCE</scope>
</reference>
<evidence type="ECO:0000313" key="2">
    <source>
        <dbReference type="EMBL" id="SVD30936.1"/>
    </source>
</evidence>
<dbReference type="EMBL" id="UINC01142545">
    <property type="protein sequence ID" value="SVD30936.1"/>
    <property type="molecule type" value="Genomic_DNA"/>
</dbReference>
<dbReference type="AlphaFoldDB" id="A0A382U9G6"/>
<sequence>MFLSGAIAICAMILPGISGSFILLLLGKYQFILTAVVTRDLVTLFIFSCGCGFGLLSFSRLLRWLLHHYHNITVAALIGLMIGSLRKVWPWKETVETYIDRHGIAKPLVQNNTLPETMNPEVGFAIALTIVGFVLVLVLDKMDTGRDEV</sequence>
<dbReference type="InterPro" id="IPR007163">
    <property type="entry name" value="VCA0040-like"/>
</dbReference>
<evidence type="ECO:0000256" key="1">
    <source>
        <dbReference type="SAM" id="Phobius"/>
    </source>
</evidence>
<gene>
    <name evidence="2" type="ORF">METZ01_LOCUS383790</name>
</gene>
<feature type="transmembrane region" description="Helical" evidence="1">
    <location>
        <begin position="122"/>
        <end position="139"/>
    </location>
</feature>